<dbReference type="CDD" id="cd14686">
    <property type="entry name" value="bZIP"/>
    <property type="match status" value="1"/>
</dbReference>
<comment type="caution">
    <text evidence="2">The sequence shown here is derived from an EMBL/GenBank/DDBJ whole genome shotgun (WGS) entry which is preliminary data.</text>
</comment>
<dbReference type="AlphaFoldDB" id="A0A9Q3CDY4"/>
<reference evidence="2" key="1">
    <citation type="submission" date="2021-03" db="EMBL/GenBank/DDBJ databases">
        <title>Draft genome sequence of rust myrtle Austropuccinia psidii MF-1, a brazilian biotype.</title>
        <authorList>
            <person name="Quecine M.C."/>
            <person name="Pachon D.M.R."/>
            <person name="Bonatelli M.L."/>
            <person name="Correr F.H."/>
            <person name="Franceschini L.M."/>
            <person name="Leite T.F."/>
            <person name="Margarido G.R.A."/>
            <person name="Almeida C.A."/>
            <person name="Ferrarezi J.A."/>
            <person name="Labate C.A."/>
        </authorList>
    </citation>
    <scope>NUCLEOTIDE SEQUENCE</scope>
    <source>
        <strain evidence="2">MF-1</strain>
    </source>
</reference>
<proteinExistence type="predicted"/>
<evidence type="ECO:0000313" key="3">
    <source>
        <dbReference type="Proteomes" id="UP000765509"/>
    </source>
</evidence>
<feature type="compositionally biased region" description="Polar residues" evidence="1">
    <location>
        <begin position="338"/>
        <end position="360"/>
    </location>
</feature>
<evidence type="ECO:0008006" key="4">
    <source>
        <dbReference type="Google" id="ProtNLM"/>
    </source>
</evidence>
<dbReference type="Proteomes" id="UP000765509">
    <property type="component" value="Unassembled WGS sequence"/>
</dbReference>
<feature type="region of interest" description="Disordered" evidence="1">
    <location>
        <begin position="122"/>
        <end position="174"/>
    </location>
</feature>
<sequence length="500" mass="56131">MSCSNLDSFENDSQAIADLLACFENNLNDKSPIFDNNNSSSFQLSSISSNSNSIFNDHDTPKNNKLVNINLDSNQNDNHHHSLDLPNHPLDFLNFPTDSESDDPDFIPPNLKLDKKYFNDNSSLTSNSKQKIQIDPKLSQETHTNSNYHPSIIQSKSNLNSDSNLNPDSSINQSSKTLNFNHQIDFDFSTLSNHHFNDSNLSSNSLVISKPDSQSNQKSISFDSNKTQIDSSNQSNNLDPNSNQNSSNQIPFINIPLPDSDDSPEFIPQPIKKNRSDVIKSNSSLSSSNQLNHTNSQLKRPSKTQSSSSHLHHRNHIKLPQSITSRYVAIAPSPSAFNQDSVQALSPDSNTDSDQGSSSHLHLIKNGQLRSKPGPKPKLKRSLDLSDQDDLSRKKRDRSRAIRERKKEYIEELEKRCLALAEENAFLKQENEQLIRESRENWRAKALGIGQQIPSTTSFRDKSHNQSDSRPSSKSGSMIASRGRTVLDVLAKRNRSVFER</sequence>
<feature type="compositionally biased region" description="Polar residues" evidence="1">
    <location>
        <begin position="122"/>
        <end position="131"/>
    </location>
</feature>
<feature type="region of interest" description="Disordered" evidence="1">
    <location>
        <begin position="449"/>
        <end position="485"/>
    </location>
</feature>
<accession>A0A9Q3CDY4</accession>
<evidence type="ECO:0000256" key="1">
    <source>
        <dbReference type="SAM" id="MobiDB-lite"/>
    </source>
</evidence>
<feature type="compositionally biased region" description="Low complexity" evidence="1">
    <location>
        <begin position="231"/>
        <end position="256"/>
    </location>
</feature>
<feature type="compositionally biased region" description="Low complexity" evidence="1">
    <location>
        <begin position="281"/>
        <end position="298"/>
    </location>
</feature>
<feature type="compositionally biased region" description="Polar residues" evidence="1">
    <location>
        <begin position="207"/>
        <end position="230"/>
    </location>
</feature>
<dbReference type="EMBL" id="AVOT02007145">
    <property type="protein sequence ID" value="MBW0483256.1"/>
    <property type="molecule type" value="Genomic_DNA"/>
</dbReference>
<feature type="compositionally biased region" description="Low complexity" evidence="1">
    <location>
        <begin position="157"/>
        <end position="172"/>
    </location>
</feature>
<protein>
    <recommendedName>
        <fullName evidence="4">BZIP domain-containing protein</fullName>
    </recommendedName>
</protein>
<evidence type="ECO:0000313" key="2">
    <source>
        <dbReference type="EMBL" id="MBW0483256.1"/>
    </source>
</evidence>
<feature type="region of interest" description="Disordered" evidence="1">
    <location>
        <begin position="338"/>
        <end position="401"/>
    </location>
</feature>
<dbReference type="OrthoDB" id="2505261at2759"/>
<gene>
    <name evidence="2" type="ORF">O181_022971</name>
</gene>
<name>A0A9Q3CDY4_9BASI</name>
<feature type="compositionally biased region" description="Polar residues" evidence="1">
    <location>
        <begin position="141"/>
        <end position="156"/>
    </location>
</feature>
<feature type="region of interest" description="Disordered" evidence="1">
    <location>
        <begin position="207"/>
        <end position="320"/>
    </location>
</feature>
<organism evidence="2 3">
    <name type="scientific">Austropuccinia psidii MF-1</name>
    <dbReference type="NCBI Taxonomy" id="1389203"/>
    <lineage>
        <taxon>Eukaryota</taxon>
        <taxon>Fungi</taxon>
        <taxon>Dikarya</taxon>
        <taxon>Basidiomycota</taxon>
        <taxon>Pucciniomycotina</taxon>
        <taxon>Pucciniomycetes</taxon>
        <taxon>Pucciniales</taxon>
        <taxon>Sphaerophragmiaceae</taxon>
        <taxon>Austropuccinia</taxon>
    </lineage>
</organism>
<keyword evidence="3" id="KW-1185">Reference proteome</keyword>
<dbReference type="Gene3D" id="1.20.5.170">
    <property type="match status" value="1"/>
</dbReference>
<feature type="compositionally biased region" description="Polar residues" evidence="1">
    <location>
        <begin position="468"/>
        <end position="478"/>
    </location>
</feature>